<dbReference type="PANTHER" id="PTHR48081:SF33">
    <property type="entry name" value="KYNURENINE FORMAMIDASE"/>
    <property type="match status" value="1"/>
</dbReference>
<dbReference type="Proteomes" id="UP000033540">
    <property type="component" value="Unassembled WGS sequence"/>
</dbReference>
<dbReference type="InterPro" id="IPR049492">
    <property type="entry name" value="BD-FAE-like_dom"/>
</dbReference>
<protein>
    <submittedName>
        <fullName evidence="3">Alpha/beta hydrolase family protein</fullName>
    </submittedName>
</protein>
<dbReference type="SUPFAM" id="SSF53474">
    <property type="entry name" value="alpha/beta-Hydrolases"/>
    <property type="match status" value="1"/>
</dbReference>
<dbReference type="STRING" id="1403190.A0A0F0IDA2"/>
<reference evidence="3 4" key="1">
    <citation type="submission" date="2015-02" db="EMBL/GenBank/DDBJ databases">
        <title>Draft genome sequence of Aspergillus parasiticus SU-1.</title>
        <authorList>
            <person name="Yu J."/>
            <person name="Fedorova N."/>
            <person name="Yin Y."/>
            <person name="Losada L."/>
            <person name="Zafar N."/>
            <person name="Taujale R."/>
            <person name="Ehrlich K.C."/>
            <person name="Bhatnagar D."/>
            <person name="Cleveland T.E."/>
            <person name="Bennett J.W."/>
            <person name="Nierman W.C."/>
        </authorList>
    </citation>
    <scope>NUCLEOTIDE SEQUENCE [LARGE SCALE GENOMIC DNA]</scope>
    <source>
        <strain evidence="4">ATCC 56775 / NRRL 5862 / SRRC 143 / SU-1</strain>
    </source>
</reference>
<dbReference type="EMBL" id="JZEE01000539">
    <property type="protein sequence ID" value="KJK63878.1"/>
    <property type="molecule type" value="Genomic_DNA"/>
</dbReference>
<keyword evidence="1 3" id="KW-0378">Hydrolase</keyword>
<dbReference type="Pfam" id="PF20434">
    <property type="entry name" value="BD-FAE"/>
    <property type="match status" value="1"/>
</dbReference>
<evidence type="ECO:0000259" key="2">
    <source>
        <dbReference type="Pfam" id="PF20434"/>
    </source>
</evidence>
<dbReference type="InterPro" id="IPR029058">
    <property type="entry name" value="AB_hydrolase_fold"/>
</dbReference>
<accession>A0A0F0IDA2</accession>
<proteinExistence type="predicted"/>
<dbReference type="PANTHER" id="PTHR48081">
    <property type="entry name" value="AB HYDROLASE SUPERFAMILY PROTEIN C4A8.06C"/>
    <property type="match status" value="1"/>
</dbReference>
<organism evidence="3 4">
    <name type="scientific">Aspergillus parasiticus (strain ATCC 56775 / NRRL 5862 / SRRC 143 / SU-1)</name>
    <dbReference type="NCBI Taxonomy" id="1403190"/>
    <lineage>
        <taxon>Eukaryota</taxon>
        <taxon>Fungi</taxon>
        <taxon>Dikarya</taxon>
        <taxon>Ascomycota</taxon>
        <taxon>Pezizomycotina</taxon>
        <taxon>Eurotiomycetes</taxon>
        <taxon>Eurotiomycetidae</taxon>
        <taxon>Eurotiales</taxon>
        <taxon>Aspergillaceae</taxon>
        <taxon>Aspergillus</taxon>
        <taxon>Aspergillus subgen. Circumdati</taxon>
    </lineage>
</organism>
<sequence>MEDIFAKIAKDTIKFDVGDDEYWRGQYEPLHESSYEGIARVKDEVYGPAERNRLDVYFPLNDKTEKKPVILFVHGGGFFSGGKEWSEKIWGNVGWFFAKHGYVTVLANHRLVPHVTYPGGAEDMQMAREWIYYNIAAPKYGQGSPEKVILLGHSSGGAHLAMNLYAAGDPKRIPKLPIFPPVAGIIYLSVPFWCDMRKPLRNKVFRSYYGTDDEKVWGPLSALGLFKALPDDSPLLDSTRLPVYIGSVEWEVPETANATVAFFNAYRERSVPTGTLPILQVQEKHNHITNVLSIGTTDIAQGEKLLEFMQSCLAKLDQRKQQALL</sequence>
<dbReference type="Gene3D" id="3.40.50.1820">
    <property type="entry name" value="alpha/beta hydrolase"/>
    <property type="match status" value="1"/>
</dbReference>
<name>A0A0F0IDA2_ASPPU</name>
<evidence type="ECO:0000313" key="4">
    <source>
        <dbReference type="Proteomes" id="UP000033540"/>
    </source>
</evidence>
<evidence type="ECO:0000313" key="3">
    <source>
        <dbReference type="EMBL" id="KJK63878.1"/>
    </source>
</evidence>
<gene>
    <name evidence="3" type="ORF">P875_00064650</name>
</gene>
<dbReference type="InterPro" id="IPR050300">
    <property type="entry name" value="GDXG_lipolytic_enzyme"/>
</dbReference>
<dbReference type="GO" id="GO:0016787">
    <property type="term" value="F:hydrolase activity"/>
    <property type="evidence" value="ECO:0007669"/>
    <property type="project" value="UniProtKB-KW"/>
</dbReference>
<comment type="caution">
    <text evidence="3">The sequence shown here is derived from an EMBL/GenBank/DDBJ whole genome shotgun (WGS) entry which is preliminary data.</text>
</comment>
<feature type="domain" description="BD-FAE-like" evidence="2">
    <location>
        <begin position="54"/>
        <end position="162"/>
    </location>
</feature>
<dbReference type="AlphaFoldDB" id="A0A0F0IDA2"/>
<evidence type="ECO:0000256" key="1">
    <source>
        <dbReference type="ARBA" id="ARBA00022801"/>
    </source>
</evidence>
<dbReference type="OrthoDB" id="433474at2759"/>